<dbReference type="EMBL" id="FNLL01000004">
    <property type="protein sequence ID" value="SDU03551.1"/>
    <property type="molecule type" value="Genomic_DNA"/>
</dbReference>
<dbReference type="PANTHER" id="PTHR30469">
    <property type="entry name" value="MULTIDRUG RESISTANCE PROTEIN MDTA"/>
    <property type="match status" value="1"/>
</dbReference>
<keyword evidence="3" id="KW-1185">Reference proteome</keyword>
<accession>A0A1H2F852</accession>
<evidence type="ECO:0000313" key="2">
    <source>
        <dbReference type="EMBL" id="SDU03551.1"/>
    </source>
</evidence>
<dbReference type="Gene3D" id="2.40.30.170">
    <property type="match status" value="1"/>
</dbReference>
<dbReference type="SUPFAM" id="SSF111369">
    <property type="entry name" value="HlyD-like secretion proteins"/>
    <property type="match status" value="1"/>
</dbReference>
<reference evidence="3" key="1">
    <citation type="submission" date="2016-10" db="EMBL/GenBank/DDBJ databases">
        <authorList>
            <person name="Varghese N."/>
            <person name="Submissions S."/>
        </authorList>
    </citation>
    <scope>NUCLEOTIDE SEQUENCE [LARGE SCALE GENOMIC DNA]</scope>
    <source>
        <strain evidence="3">DSM 3384</strain>
    </source>
</reference>
<protein>
    <submittedName>
        <fullName evidence="2">RND family efflux transporter, MFP subunit</fullName>
    </submittedName>
</protein>
<proteinExistence type="inferred from homology"/>
<dbReference type="Gene3D" id="2.40.420.20">
    <property type="match status" value="1"/>
</dbReference>
<comment type="similarity">
    <text evidence="1">Belongs to the membrane fusion protein (MFP) (TC 8.A.1) family.</text>
</comment>
<dbReference type="GO" id="GO:0015562">
    <property type="term" value="F:efflux transmembrane transporter activity"/>
    <property type="evidence" value="ECO:0007669"/>
    <property type="project" value="TreeGrafter"/>
</dbReference>
<gene>
    <name evidence="2" type="ORF">SAMN04487931_10413</name>
</gene>
<dbReference type="GO" id="GO:1990281">
    <property type="term" value="C:efflux pump complex"/>
    <property type="evidence" value="ECO:0007669"/>
    <property type="project" value="TreeGrafter"/>
</dbReference>
<sequence>MSGLKKRGRAVRLMIKIVLPLCLILAGVSGWNYFKAQEPKMKRKPPEKQAAVVETISMEPGDYQSSVMVMGTVMPDRKIILKSKVAGEVVAISKKFVQGGLIKKGETLLTLDDSDYRIEVLKARSAFDKALSDLAIEKGSQMIAKEELKLINQASQSELKATDLALRKPQLVKAKAAVDSAGADLEKAQLNLSRTKVIVPFNALILEKQVNLGSLVTIQGVLATLVDVDAYLVEALVPPDRLASIMIGEKTGSRAVIQSQYSNQTWQGRVVRTTGKMTGKSRMAGVIILVSDPLGLSRRENIPQLLLDDHVNVRIMGESFENVFSMPRSVLRDNNTVWVLNSGILEINDVTLAWKEDGRVFVRSGIRAGDAVITSDLPAPVKGMALQQSSGDRS</sequence>
<dbReference type="AlphaFoldDB" id="A0A1H2F852"/>
<dbReference type="InterPro" id="IPR006143">
    <property type="entry name" value="RND_pump_MFP"/>
</dbReference>
<dbReference type="Proteomes" id="UP000199608">
    <property type="component" value="Unassembled WGS sequence"/>
</dbReference>
<name>A0A1H2F852_9BACT</name>
<organism evidence="2 3">
    <name type="scientific">Desulfobacula phenolica</name>
    <dbReference type="NCBI Taxonomy" id="90732"/>
    <lineage>
        <taxon>Bacteria</taxon>
        <taxon>Pseudomonadati</taxon>
        <taxon>Thermodesulfobacteriota</taxon>
        <taxon>Desulfobacteria</taxon>
        <taxon>Desulfobacterales</taxon>
        <taxon>Desulfobacteraceae</taxon>
        <taxon>Desulfobacula</taxon>
    </lineage>
</organism>
<dbReference type="Gene3D" id="2.40.50.100">
    <property type="match status" value="1"/>
</dbReference>
<evidence type="ECO:0000256" key="1">
    <source>
        <dbReference type="ARBA" id="ARBA00009477"/>
    </source>
</evidence>
<evidence type="ECO:0000313" key="3">
    <source>
        <dbReference type="Proteomes" id="UP000199608"/>
    </source>
</evidence>
<dbReference type="Gene3D" id="1.10.287.470">
    <property type="entry name" value="Helix hairpin bin"/>
    <property type="match status" value="1"/>
</dbReference>
<dbReference type="NCBIfam" id="TIGR01730">
    <property type="entry name" value="RND_mfp"/>
    <property type="match status" value="1"/>
</dbReference>
<dbReference type="RefSeq" id="WP_092232210.1">
    <property type="nucleotide sequence ID" value="NZ_FNLL01000004.1"/>
</dbReference>